<gene>
    <name evidence="3" type="ORF">AUC68_13370</name>
</gene>
<proteinExistence type="predicted"/>
<comment type="caution">
    <text evidence="3">The sequence shown here is derived from an EMBL/GenBank/DDBJ whole genome shotgun (WGS) entry which is preliminary data.</text>
</comment>
<feature type="compositionally biased region" description="Basic residues" evidence="1">
    <location>
        <begin position="183"/>
        <end position="194"/>
    </location>
</feature>
<organism evidence="3 4">
    <name type="scientific">Methyloceanibacter methanicus</name>
    <dbReference type="NCBI Taxonomy" id="1774968"/>
    <lineage>
        <taxon>Bacteria</taxon>
        <taxon>Pseudomonadati</taxon>
        <taxon>Pseudomonadota</taxon>
        <taxon>Alphaproteobacteria</taxon>
        <taxon>Hyphomicrobiales</taxon>
        <taxon>Hyphomicrobiaceae</taxon>
        <taxon>Methyloceanibacter</taxon>
    </lineage>
</organism>
<feature type="region of interest" description="Disordered" evidence="1">
    <location>
        <begin position="124"/>
        <end position="143"/>
    </location>
</feature>
<keyword evidence="4" id="KW-1185">Reference proteome</keyword>
<feature type="chain" id="PRO_5009139026" evidence="2">
    <location>
        <begin position="26"/>
        <end position="194"/>
    </location>
</feature>
<dbReference type="RefSeq" id="WP_069436181.1">
    <property type="nucleotide sequence ID" value="NZ_LPWG01000003.1"/>
</dbReference>
<dbReference type="STRING" id="1774968.AUC68_13370"/>
<dbReference type="Proteomes" id="UP000094501">
    <property type="component" value="Unassembled WGS sequence"/>
</dbReference>
<name>A0A1E3W574_9HYPH</name>
<keyword evidence="2" id="KW-0732">Signal</keyword>
<evidence type="ECO:0000256" key="2">
    <source>
        <dbReference type="SAM" id="SignalP"/>
    </source>
</evidence>
<feature type="region of interest" description="Disordered" evidence="1">
    <location>
        <begin position="149"/>
        <end position="194"/>
    </location>
</feature>
<dbReference type="AlphaFoldDB" id="A0A1E3W574"/>
<sequence length="194" mass="20916">MTKLRPIAVMLVVLGFALPTGTAGAEPLEADECKALKSEKEALLTATVQAALKRGPDWVKDHLHDQDKIEQVRQYLLVEEKVAFRCRTNGVRIPKPLPPSLPDRKPKVPTFVLAGVDATSLIPLRNPSRGAGEKVTAASPRATARAISTAIRISGPTTRRSLRPQPIPASPAPKPVSAPPARRSPKKRRQSGRG</sequence>
<feature type="signal peptide" evidence="2">
    <location>
        <begin position="1"/>
        <end position="25"/>
    </location>
</feature>
<protein>
    <submittedName>
        <fullName evidence="3">Uncharacterized protein</fullName>
    </submittedName>
</protein>
<dbReference type="EMBL" id="LPWG01000003">
    <property type="protein sequence ID" value="ODS00916.1"/>
    <property type="molecule type" value="Genomic_DNA"/>
</dbReference>
<accession>A0A1E3W574</accession>
<reference evidence="3 4" key="1">
    <citation type="journal article" date="2016" name="Environ. Microbiol.">
        <title>New Methyloceanibacter diversity from North Sea sediments includes methanotroph containing solely the soluble methane monooxygenase.</title>
        <authorList>
            <person name="Vekeman B."/>
            <person name="Kerckhof F.M."/>
            <person name="Cremers G."/>
            <person name="de Vos P."/>
            <person name="Vandamme P."/>
            <person name="Boon N."/>
            <person name="Op den Camp H.J."/>
            <person name="Heylen K."/>
        </authorList>
    </citation>
    <scope>NUCLEOTIDE SEQUENCE [LARGE SCALE GENOMIC DNA]</scope>
    <source>
        <strain evidence="3 4">R-67174</strain>
    </source>
</reference>
<feature type="compositionally biased region" description="Pro residues" evidence="1">
    <location>
        <begin position="165"/>
        <end position="178"/>
    </location>
</feature>
<dbReference type="OrthoDB" id="8451871at2"/>
<evidence type="ECO:0000313" key="3">
    <source>
        <dbReference type="EMBL" id="ODS00916.1"/>
    </source>
</evidence>
<evidence type="ECO:0000256" key="1">
    <source>
        <dbReference type="SAM" id="MobiDB-lite"/>
    </source>
</evidence>
<evidence type="ECO:0000313" key="4">
    <source>
        <dbReference type="Proteomes" id="UP000094501"/>
    </source>
</evidence>